<feature type="transmembrane region" description="Helical" evidence="2">
    <location>
        <begin position="154"/>
        <end position="174"/>
    </location>
</feature>
<evidence type="ECO:0000313" key="4">
    <source>
        <dbReference type="Proteomes" id="UP001165060"/>
    </source>
</evidence>
<feature type="transmembrane region" description="Helical" evidence="2">
    <location>
        <begin position="27"/>
        <end position="51"/>
    </location>
</feature>
<feature type="transmembrane region" description="Helical" evidence="2">
    <location>
        <begin position="118"/>
        <end position="142"/>
    </location>
</feature>
<feature type="transmembrane region" description="Helical" evidence="2">
    <location>
        <begin position="71"/>
        <end position="97"/>
    </location>
</feature>
<name>A0ABQ6N4E3_9STRA</name>
<sequence>MLSTDHVAIAASHEQQIRQLKMKELDVVAGQLTSLATIAAFLSSNAFFGLIDVMDLEEHSSKSHVAITVIYFIFTGVAFATTITVAVCSELVVFFGWEKVLRGKRGDMAVAIRRMFEFRAVMMKLLIIGVISSMIMGAMNQLKNQHNGSTHSGLAYALLALILAFTVLLCYILYRIQLAFQMEPNETRADGGVWGGVVVEGIKQQHEQMAREEYTPYADSPHKIGGEEGGGAEDKPKKKKSFFKKMSGKGT</sequence>
<feature type="compositionally biased region" description="Basic and acidic residues" evidence="1">
    <location>
        <begin position="210"/>
        <end position="236"/>
    </location>
</feature>
<gene>
    <name evidence="3" type="ORF">TeGR_g11474</name>
</gene>
<keyword evidence="2" id="KW-1133">Transmembrane helix</keyword>
<reference evidence="3 4" key="1">
    <citation type="journal article" date="2023" name="Commun. Biol.">
        <title>Genome analysis of Parmales, the sister group of diatoms, reveals the evolutionary specialization of diatoms from phago-mixotrophs to photoautotrophs.</title>
        <authorList>
            <person name="Ban H."/>
            <person name="Sato S."/>
            <person name="Yoshikawa S."/>
            <person name="Yamada K."/>
            <person name="Nakamura Y."/>
            <person name="Ichinomiya M."/>
            <person name="Sato N."/>
            <person name="Blanc-Mathieu R."/>
            <person name="Endo H."/>
            <person name="Kuwata A."/>
            <person name="Ogata H."/>
        </authorList>
    </citation>
    <scope>NUCLEOTIDE SEQUENCE [LARGE SCALE GENOMIC DNA]</scope>
</reference>
<feature type="region of interest" description="Disordered" evidence="1">
    <location>
        <begin position="210"/>
        <end position="251"/>
    </location>
</feature>
<dbReference type="Proteomes" id="UP001165060">
    <property type="component" value="Unassembled WGS sequence"/>
</dbReference>
<accession>A0ABQ6N4E3</accession>
<proteinExistence type="predicted"/>
<protein>
    <recommendedName>
        <fullName evidence="5">Transmembrane protein</fullName>
    </recommendedName>
</protein>
<keyword evidence="2" id="KW-0472">Membrane</keyword>
<evidence type="ECO:0000256" key="1">
    <source>
        <dbReference type="SAM" id="MobiDB-lite"/>
    </source>
</evidence>
<organism evidence="3 4">
    <name type="scientific">Tetraparma gracilis</name>
    <dbReference type="NCBI Taxonomy" id="2962635"/>
    <lineage>
        <taxon>Eukaryota</taxon>
        <taxon>Sar</taxon>
        <taxon>Stramenopiles</taxon>
        <taxon>Ochrophyta</taxon>
        <taxon>Bolidophyceae</taxon>
        <taxon>Parmales</taxon>
        <taxon>Triparmaceae</taxon>
        <taxon>Tetraparma</taxon>
    </lineage>
</organism>
<evidence type="ECO:0000313" key="3">
    <source>
        <dbReference type="EMBL" id="GMI39602.1"/>
    </source>
</evidence>
<keyword evidence="2" id="KW-0812">Transmembrane</keyword>
<keyword evidence="4" id="KW-1185">Reference proteome</keyword>
<evidence type="ECO:0008006" key="5">
    <source>
        <dbReference type="Google" id="ProtNLM"/>
    </source>
</evidence>
<evidence type="ECO:0000256" key="2">
    <source>
        <dbReference type="SAM" id="Phobius"/>
    </source>
</evidence>
<comment type="caution">
    <text evidence="3">The sequence shown here is derived from an EMBL/GenBank/DDBJ whole genome shotgun (WGS) entry which is preliminary data.</text>
</comment>
<dbReference type="EMBL" id="BRYB01003616">
    <property type="protein sequence ID" value="GMI39602.1"/>
    <property type="molecule type" value="Genomic_DNA"/>
</dbReference>
<feature type="compositionally biased region" description="Basic residues" evidence="1">
    <location>
        <begin position="237"/>
        <end position="251"/>
    </location>
</feature>